<reference evidence="3 4" key="1">
    <citation type="submission" date="2020-08" db="EMBL/GenBank/DDBJ databases">
        <title>Sphingobacterium sp. DN04309 isolated from aquaculture water.</title>
        <authorList>
            <person name="Zhang M."/>
        </authorList>
    </citation>
    <scope>NUCLEOTIDE SEQUENCE [LARGE SCALE GENOMIC DNA]</scope>
    <source>
        <strain evidence="3 4">DN04309</strain>
    </source>
</reference>
<protein>
    <submittedName>
        <fullName evidence="3">Glycoside hydrolase family 16 protein</fullName>
    </submittedName>
</protein>
<keyword evidence="4" id="KW-1185">Reference proteome</keyword>
<dbReference type="EMBL" id="JACOIJ010000006">
    <property type="protein sequence ID" value="MBD1428939.1"/>
    <property type="molecule type" value="Genomic_DNA"/>
</dbReference>
<dbReference type="Pfam" id="PF00722">
    <property type="entry name" value="Glyco_hydro_16"/>
    <property type="match status" value="1"/>
</dbReference>
<dbReference type="GO" id="GO:0016787">
    <property type="term" value="F:hydrolase activity"/>
    <property type="evidence" value="ECO:0007669"/>
    <property type="project" value="UniProtKB-KW"/>
</dbReference>
<dbReference type="Proteomes" id="UP000651271">
    <property type="component" value="Unassembled WGS sequence"/>
</dbReference>
<dbReference type="InterPro" id="IPR050546">
    <property type="entry name" value="Glycosyl_Hydrlase_16"/>
</dbReference>
<proteinExistence type="inferred from homology"/>
<dbReference type="PANTHER" id="PTHR10963">
    <property type="entry name" value="GLYCOSYL HYDROLASE-RELATED"/>
    <property type="match status" value="1"/>
</dbReference>
<dbReference type="Gene3D" id="2.60.120.200">
    <property type="match status" value="1"/>
</dbReference>
<dbReference type="SUPFAM" id="SSF49899">
    <property type="entry name" value="Concanavalin A-like lectins/glucanases"/>
    <property type="match status" value="1"/>
</dbReference>
<dbReference type="PANTHER" id="PTHR10963:SF55">
    <property type="entry name" value="GLYCOSIDE HYDROLASE FAMILY 16 PROTEIN"/>
    <property type="match status" value="1"/>
</dbReference>
<evidence type="ECO:0000256" key="1">
    <source>
        <dbReference type="ARBA" id="ARBA00006865"/>
    </source>
</evidence>
<comment type="caution">
    <text evidence="3">The sequence shown here is derived from an EMBL/GenBank/DDBJ whole genome shotgun (WGS) entry which is preliminary data.</text>
</comment>
<gene>
    <name evidence="3" type="ORF">H8B04_05075</name>
</gene>
<evidence type="ECO:0000259" key="2">
    <source>
        <dbReference type="PROSITE" id="PS51762"/>
    </source>
</evidence>
<dbReference type="CDD" id="cd08023">
    <property type="entry name" value="GH16_laminarinase_like"/>
    <property type="match status" value="1"/>
</dbReference>
<keyword evidence="3" id="KW-0378">Hydrolase</keyword>
<accession>A0ABR7YCA8</accession>
<organism evidence="3 4">
    <name type="scientific">Sphingobacterium litopenaei</name>
    <dbReference type="NCBI Taxonomy" id="2763500"/>
    <lineage>
        <taxon>Bacteria</taxon>
        <taxon>Pseudomonadati</taxon>
        <taxon>Bacteroidota</taxon>
        <taxon>Sphingobacteriia</taxon>
        <taxon>Sphingobacteriales</taxon>
        <taxon>Sphingobacteriaceae</taxon>
        <taxon>Sphingobacterium</taxon>
    </lineage>
</organism>
<dbReference type="PROSITE" id="PS51762">
    <property type="entry name" value="GH16_2"/>
    <property type="match status" value="1"/>
</dbReference>
<dbReference type="InterPro" id="IPR013320">
    <property type="entry name" value="ConA-like_dom_sf"/>
</dbReference>
<dbReference type="InterPro" id="IPR000757">
    <property type="entry name" value="Beta-glucanase-like"/>
</dbReference>
<evidence type="ECO:0000313" key="4">
    <source>
        <dbReference type="Proteomes" id="UP000651271"/>
    </source>
</evidence>
<name>A0ABR7YCA8_9SPHI</name>
<evidence type="ECO:0000313" key="3">
    <source>
        <dbReference type="EMBL" id="MBD1428939.1"/>
    </source>
</evidence>
<comment type="similarity">
    <text evidence="1">Belongs to the glycosyl hydrolase 16 family.</text>
</comment>
<sequence length="191" mass="21643">MLLLLFEDGLLKIIAIKEDYKGGSFTSSRIKTQGKFDFKYGIIEVRARVPEGKGTWPAAWMLGSNITTVGWPQCGEIDIVEHVGKELNTVYGTLHYPERSGGNADGSKLIIKNATTEFHIYKVDWSESSIRIYVDDKLIHEMKNSPNIPFHHNFFIILNLAMGGNFGGPIDENIQKALYEVDYVRVYQKNK</sequence>
<feature type="domain" description="GH16" evidence="2">
    <location>
        <begin position="1"/>
        <end position="191"/>
    </location>
</feature>